<sequence>MTRNIVAILRGLTPPEALAIGETLVAAGISKIEVPLNSPDPLASIARMVQAFPEAVIGAGTVLTPEQVADVAATGARLIVSPDTNPAVIDASVAAGLLSYPGIMTPSEAFTALRHGATGLKLFPGSLLGPEGLKAMRAVLPAGTEVLAVGGAGPANFADWAAAGVSGFGIGSALYKPGDTPAQVAEKAAEITAAYDAAMPGAQP</sequence>
<dbReference type="GO" id="GO:0016829">
    <property type="term" value="F:lyase activity"/>
    <property type="evidence" value="ECO:0007669"/>
    <property type="project" value="UniProtKB-KW"/>
</dbReference>
<keyword evidence="4" id="KW-0456">Lyase</keyword>
<accession>A0A1N6IH43</accession>
<dbReference type="InterPro" id="IPR000887">
    <property type="entry name" value="Aldlse_KDPG_KHG"/>
</dbReference>
<evidence type="ECO:0000256" key="2">
    <source>
        <dbReference type="ARBA" id="ARBA00006906"/>
    </source>
</evidence>
<dbReference type="RefSeq" id="WP_074258035.1">
    <property type="nucleotide sequence ID" value="NZ_FSRL01000002.1"/>
</dbReference>
<dbReference type="Pfam" id="PF01081">
    <property type="entry name" value="Aldolase"/>
    <property type="match status" value="1"/>
</dbReference>
<evidence type="ECO:0000256" key="4">
    <source>
        <dbReference type="ARBA" id="ARBA00023239"/>
    </source>
</evidence>
<comment type="pathway">
    <text evidence="1">Carbohydrate acid metabolism.</text>
</comment>
<keyword evidence="5" id="KW-0119">Carbohydrate metabolism</keyword>
<dbReference type="Proteomes" id="UP000184932">
    <property type="component" value="Unassembled WGS sequence"/>
</dbReference>
<dbReference type="EMBL" id="FSRL01000002">
    <property type="protein sequence ID" value="SIO31321.1"/>
    <property type="molecule type" value="Genomic_DNA"/>
</dbReference>
<dbReference type="InterPro" id="IPR013785">
    <property type="entry name" value="Aldolase_TIM"/>
</dbReference>
<dbReference type="Gene3D" id="3.20.20.70">
    <property type="entry name" value="Aldolase class I"/>
    <property type="match status" value="1"/>
</dbReference>
<evidence type="ECO:0000256" key="3">
    <source>
        <dbReference type="ARBA" id="ARBA00011233"/>
    </source>
</evidence>
<dbReference type="OrthoDB" id="7204076at2"/>
<comment type="similarity">
    <text evidence="2">Belongs to the KHG/KDPG aldolase family.</text>
</comment>
<dbReference type="SUPFAM" id="SSF51569">
    <property type="entry name" value="Aldolase"/>
    <property type="match status" value="1"/>
</dbReference>
<comment type="subunit">
    <text evidence="3">Homotrimer.</text>
</comment>
<dbReference type="NCBIfam" id="NF006600">
    <property type="entry name" value="PRK09140.1"/>
    <property type="match status" value="1"/>
</dbReference>
<evidence type="ECO:0000313" key="6">
    <source>
        <dbReference type="EMBL" id="SIO31321.1"/>
    </source>
</evidence>
<dbReference type="CDD" id="cd00452">
    <property type="entry name" value="KDPG_aldolase"/>
    <property type="match status" value="1"/>
</dbReference>
<dbReference type="PANTHER" id="PTHR30246">
    <property type="entry name" value="2-KETO-3-DEOXY-6-PHOSPHOGLUCONATE ALDOLASE"/>
    <property type="match status" value="1"/>
</dbReference>
<evidence type="ECO:0000313" key="7">
    <source>
        <dbReference type="Proteomes" id="UP000184932"/>
    </source>
</evidence>
<proteinExistence type="inferred from homology"/>
<dbReference type="PANTHER" id="PTHR30246:SF1">
    <property type="entry name" value="2-DEHYDRO-3-DEOXY-6-PHOSPHOGALACTONATE ALDOLASE-RELATED"/>
    <property type="match status" value="1"/>
</dbReference>
<name>A0A1N6IH43_9RHOB</name>
<gene>
    <name evidence="6" type="ORF">SAMN05444002_3885</name>
</gene>
<dbReference type="AlphaFoldDB" id="A0A1N6IH43"/>
<dbReference type="STRING" id="1217970.SAMN05444002_3885"/>
<evidence type="ECO:0000256" key="1">
    <source>
        <dbReference type="ARBA" id="ARBA00004761"/>
    </source>
</evidence>
<evidence type="ECO:0000256" key="5">
    <source>
        <dbReference type="ARBA" id="ARBA00023277"/>
    </source>
</evidence>
<reference evidence="7" key="1">
    <citation type="submission" date="2016-11" db="EMBL/GenBank/DDBJ databases">
        <authorList>
            <person name="Varghese N."/>
            <person name="Submissions S."/>
        </authorList>
    </citation>
    <scope>NUCLEOTIDE SEQUENCE [LARGE SCALE GENOMIC DNA]</scope>
    <source>
        <strain evidence="7">DSM 29440</strain>
    </source>
</reference>
<organism evidence="6 7">
    <name type="scientific">Vannielia litorea</name>
    <dbReference type="NCBI Taxonomy" id="1217970"/>
    <lineage>
        <taxon>Bacteria</taxon>
        <taxon>Pseudomonadati</taxon>
        <taxon>Pseudomonadota</taxon>
        <taxon>Alphaproteobacteria</taxon>
        <taxon>Rhodobacterales</taxon>
        <taxon>Paracoccaceae</taxon>
        <taxon>Vannielia</taxon>
    </lineage>
</organism>
<keyword evidence="7" id="KW-1185">Reference proteome</keyword>
<protein>
    <submittedName>
        <fullName evidence="6">2-keto-3-deoxy-phosphogalactonate aldolase</fullName>
    </submittedName>
</protein>